<feature type="transmembrane region" description="Helical" evidence="6">
    <location>
        <begin position="44"/>
        <end position="66"/>
    </location>
</feature>
<dbReference type="EMBL" id="VFFF01000001">
    <property type="protein sequence ID" value="TNY32058.1"/>
    <property type="molecule type" value="Genomic_DNA"/>
</dbReference>
<comment type="similarity">
    <text evidence="2">Belongs to the drug/metabolite transporter (DMT) superfamily. 10 TMS drug/metabolite exporter (DME) (TC 2.A.7.3) family.</text>
</comment>
<feature type="transmembrane region" description="Helical" evidence="6">
    <location>
        <begin position="149"/>
        <end position="170"/>
    </location>
</feature>
<dbReference type="GO" id="GO:0016020">
    <property type="term" value="C:membrane"/>
    <property type="evidence" value="ECO:0007669"/>
    <property type="project" value="UniProtKB-SubCell"/>
</dbReference>
<evidence type="ECO:0000256" key="2">
    <source>
        <dbReference type="ARBA" id="ARBA00009853"/>
    </source>
</evidence>
<dbReference type="OrthoDB" id="9810329at2"/>
<dbReference type="SUPFAM" id="SSF103481">
    <property type="entry name" value="Multidrug resistance efflux transporter EmrE"/>
    <property type="match status" value="2"/>
</dbReference>
<dbReference type="Pfam" id="PF00892">
    <property type="entry name" value="EamA"/>
    <property type="match status" value="2"/>
</dbReference>
<comment type="caution">
    <text evidence="8">The sequence shown here is derived from an EMBL/GenBank/DDBJ whole genome shotgun (WGS) entry which is preliminary data.</text>
</comment>
<protein>
    <submittedName>
        <fullName evidence="8">DMT family transporter</fullName>
    </submittedName>
</protein>
<feature type="transmembrane region" description="Helical" evidence="6">
    <location>
        <begin position="212"/>
        <end position="236"/>
    </location>
</feature>
<evidence type="ECO:0000256" key="3">
    <source>
        <dbReference type="ARBA" id="ARBA00022692"/>
    </source>
</evidence>
<feature type="transmembrane region" description="Helical" evidence="6">
    <location>
        <begin position="248"/>
        <end position="281"/>
    </location>
</feature>
<dbReference type="InterPro" id="IPR000620">
    <property type="entry name" value="EamA_dom"/>
</dbReference>
<comment type="subcellular location">
    <subcellularLocation>
        <location evidence="1">Membrane</location>
        <topology evidence="1">Multi-pass membrane protein</topology>
    </subcellularLocation>
</comment>
<evidence type="ECO:0000313" key="9">
    <source>
        <dbReference type="Proteomes" id="UP000314011"/>
    </source>
</evidence>
<keyword evidence="5 6" id="KW-0472">Membrane</keyword>
<keyword evidence="4 6" id="KW-1133">Transmembrane helix</keyword>
<dbReference type="PANTHER" id="PTHR22911">
    <property type="entry name" value="ACYL-MALONYL CONDENSING ENZYME-RELATED"/>
    <property type="match status" value="1"/>
</dbReference>
<evidence type="ECO:0000256" key="1">
    <source>
        <dbReference type="ARBA" id="ARBA00004141"/>
    </source>
</evidence>
<feature type="transmembrane region" description="Helical" evidence="6">
    <location>
        <begin position="87"/>
        <end position="111"/>
    </location>
</feature>
<keyword evidence="9" id="KW-1185">Reference proteome</keyword>
<dbReference type="Proteomes" id="UP000314011">
    <property type="component" value="Unassembled WGS sequence"/>
</dbReference>
<evidence type="ECO:0000256" key="5">
    <source>
        <dbReference type="ARBA" id="ARBA00023136"/>
    </source>
</evidence>
<proteinExistence type="inferred from homology"/>
<name>A0A5C5GBM8_9RHOB</name>
<evidence type="ECO:0000313" key="8">
    <source>
        <dbReference type="EMBL" id="TNY32058.1"/>
    </source>
</evidence>
<feature type="transmembrane region" description="Helical" evidence="6">
    <location>
        <begin position="123"/>
        <end position="142"/>
    </location>
</feature>
<dbReference type="RefSeq" id="WP_140192737.1">
    <property type="nucleotide sequence ID" value="NZ_CP065915.1"/>
</dbReference>
<dbReference type="PANTHER" id="PTHR22911:SF6">
    <property type="entry name" value="SOLUTE CARRIER FAMILY 35 MEMBER G1"/>
    <property type="match status" value="1"/>
</dbReference>
<feature type="domain" description="EamA" evidence="7">
    <location>
        <begin position="152"/>
        <end position="281"/>
    </location>
</feature>
<dbReference type="InterPro" id="IPR037185">
    <property type="entry name" value="EmrE-like"/>
</dbReference>
<feature type="transmembrane region" description="Helical" evidence="6">
    <location>
        <begin position="182"/>
        <end position="200"/>
    </location>
</feature>
<sequence length="297" mass="31276">MEATAAQVTRAALWMLGAVVSFSSMALAGRAVSFELDTFEIMAYRSIIGFAIVVSVLTATGRLHVVKRDRLGLHVVRNLAHFTGQNLWFFAVSVAPLAQVFAVEFTSPIWALFLAGLILKERITGTAVLAAMLGFVGVLIVARPSVETVDAGIIAAALCAIGFGLTAVLTRLLTRHETVSSILFWLTGLQVIFGLVCALIDGQMALPSAGSVPLLILIGCAGLSAHLCLTSALALAPASVVMPIDFLRLPLIAIAGMVIYAEALDGWVFVGGAVIFGANYLNIVRKNRRAPATGAKM</sequence>
<reference evidence="8 9" key="1">
    <citation type="submission" date="2019-06" db="EMBL/GenBank/DDBJ databases">
        <title>Genome of new Rhodobacteraceae sp. SM1903.</title>
        <authorList>
            <person name="Ren X."/>
        </authorList>
    </citation>
    <scope>NUCLEOTIDE SEQUENCE [LARGE SCALE GENOMIC DNA]</scope>
    <source>
        <strain evidence="8 9">SM1903</strain>
    </source>
</reference>
<keyword evidence="3 6" id="KW-0812">Transmembrane</keyword>
<evidence type="ECO:0000256" key="6">
    <source>
        <dbReference type="SAM" id="Phobius"/>
    </source>
</evidence>
<accession>A0A5C5GBM8</accession>
<dbReference type="AlphaFoldDB" id="A0A5C5GBM8"/>
<evidence type="ECO:0000259" key="7">
    <source>
        <dbReference type="Pfam" id="PF00892"/>
    </source>
</evidence>
<gene>
    <name evidence="8" type="ORF">FHY64_01790</name>
</gene>
<evidence type="ECO:0000256" key="4">
    <source>
        <dbReference type="ARBA" id="ARBA00022989"/>
    </source>
</evidence>
<feature type="transmembrane region" description="Helical" evidence="6">
    <location>
        <begin position="12"/>
        <end position="32"/>
    </location>
</feature>
<organism evidence="8 9">
    <name type="scientific">Pelagovum pacificum</name>
    <dbReference type="NCBI Taxonomy" id="2588711"/>
    <lineage>
        <taxon>Bacteria</taxon>
        <taxon>Pseudomonadati</taxon>
        <taxon>Pseudomonadota</taxon>
        <taxon>Alphaproteobacteria</taxon>
        <taxon>Rhodobacterales</taxon>
        <taxon>Paracoccaceae</taxon>
        <taxon>Pelagovum</taxon>
    </lineage>
</organism>
<feature type="domain" description="EamA" evidence="7">
    <location>
        <begin position="10"/>
        <end position="142"/>
    </location>
</feature>